<evidence type="ECO:0000256" key="2">
    <source>
        <dbReference type="PIRSR" id="PIRSR639383-1"/>
    </source>
</evidence>
<evidence type="ECO:0000256" key="1">
    <source>
        <dbReference type="ARBA" id="ARBA00022741"/>
    </source>
</evidence>
<dbReference type="Gene3D" id="3.30.428.10">
    <property type="entry name" value="HIT-like"/>
    <property type="match status" value="1"/>
</dbReference>
<dbReference type="RefSeq" id="WP_085812044.1">
    <property type="nucleotide sequence ID" value="NZ_AP023213.1"/>
</dbReference>
<dbReference type="Proteomes" id="UP000515472">
    <property type="component" value="Chromosome"/>
</dbReference>
<proteinExistence type="predicted"/>
<gene>
    <name evidence="6" type="ORF">GEOBRER4_n2920</name>
</gene>
<evidence type="ECO:0000256" key="3">
    <source>
        <dbReference type="PIRSR" id="PIRSR639383-2"/>
    </source>
</evidence>
<feature type="short sequence motif" description="Histidine triad motif" evidence="4">
    <location>
        <begin position="114"/>
        <end position="118"/>
    </location>
</feature>
<feature type="binding site" evidence="3">
    <location>
        <position position="46"/>
    </location>
    <ligand>
        <name>substrate</name>
    </ligand>
</feature>
<dbReference type="PANTHER" id="PTHR42997:SF1">
    <property type="entry name" value="AP-4-A PHOSPHORYLASE"/>
    <property type="match status" value="1"/>
</dbReference>
<dbReference type="AlphaFoldDB" id="A0A6S6M112"/>
<dbReference type="EMBL" id="AP023213">
    <property type="protein sequence ID" value="BCG48052.1"/>
    <property type="molecule type" value="Genomic_DNA"/>
</dbReference>
<evidence type="ECO:0000313" key="6">
    <source>
        <dbReference type="EMBL" id="BCG48052.1"/>
    </source>
</evidence>
<dbReference type="GO" id="GO:0000166">
    <property type="term" value="F:nucleotide binding"/>
    <property type="evidence" value="ECO:0007669"/>
    <property type="project" value="UniProtKB-KW"/>
</dbReference>
<name>A0A6S6M112_9BACT</name>
<feature type="domain" description="HIT" evidence="5">
    <location>
        <begin position="22"/>
        <end position="129"/>
    </location>
</feature>
<dbReference type="InterPro" id="IPR036265">
    <property type="entry name" value="HIT-like_sf"/>
</dbReference>
<dbReference type="PANTHER" id="PTHR42997">
    <property type="entry name" value="HIT FAMILY HYDROLASE"/>
    <property type="match status" value="1"/>
</dbReference>
<dbReference type="GO" id="GO:0003824">
    <property type="term" value="F:catalytic activity"/>
    <property type="evidence" value="ECO:0007669"/>
    <property type="project" value="InterPro"/>
</dbReference>
<reference evidence="6 7" key="1">
    <citation type="submission" date="2020-06" db="EMBL/GenBank/DDBJ databases">
        <title>Interaction of electrochemicaly active bacteria, Geobacter bremensis R4 on different carbon anode.</title>
        <authorList>
            <person name="Meng L."/>
            <person name="Yoshida N."/>
        </authorList>
    </citation>
    <scope>NUCLEOTIDE SEQUENCE [LARGE SCALE GENOMIC DNA]</scope>
    <source>
        <strain evidence="6 7">R4</strain>
    </source>
</reference>
<keyword evidence="1" id="KW-0547">Nucleotide-binding</keyword>
<sequence length="160" mass="18021">MDNLWAPWRVEYLTQPADTECIFCAEGDDRELLILRRTRLSRVMLNRYPYSNGHLMISLRRHSADLGELTGDELLELMREVALCRDILARSSGAHGFNIGINLGKAAGAGIEDHLHLHVVPRWFGDSNFMTVVADVRVIPEALLATYDRLLPFFSAAGEL</sequence>
<dbReference type="PROSITE" id="PS51084">
    <property type="entry name" value="HIT_2"/>
    <property type="match status" value="1"/>
</dbReference>
<feature type="binding site" evidence="3">
    <location>
        <position position="118"/>
    </location>
    <ligand>
        <name>substrate</name>
    </ligand>
</feature>
<keyword evidence="7" id="KW-1185">Reference proteome</keyword>
<dbReference type="InterPro" id="IPR011146">
    <property type="entry name" value="HIT-like"/>
</dbReference>
<organism evidence="6 7">
    <name type="scientific">Citrifermentans bremense</name>
    <dbReference type="NCBI Taxonomy" id="60035"/>
    <lineage>
        <taxon>Bacteria</taxon>
        <taxon>Pseudomonadati</taxon>
        <taxon>Thermodesulfobacteriota</taxon>
        <taxon>Desulfuromonadia</taxon>
        <taxon>Geobacterales</taxon>
        <taxon>Geobacteraceae</taxon>
        <taxon>Citrifermentans</taxon>
    </lineage>
</organism>
<dbReference type="CDD" id="cd01275">
    <property type="entry name" value="FHIT"/>
    <property type="match status" value="1"/>
</dbReference>
<dbReference type="KEGG" id="gbn:GEOBRER4_28020"/>
<protein>
    <submittedName>
        <fullName evidence="6">HIT family protein</fullName>
    </submittedName>
</protein>
<dbReference type="SUPFAM" id="SSF54197">
    <property type="entry name" value="HIT-like"/>
    <property type="match status" value="1"/>
</dbReference>
<dbReference type="InterPro" id="IPR039383">
    <property type="entry name" value="FHIT"/>
</dbReference>
<accession>A0A6S6M112</accession>
<evidence type="ECO:0000259" key="5">
    <source>
        <dbReference type="PROSITE" id="PS51084"/>
    </source>
</evidence>
<evidence type="ECO:0000256" key="4">
    <source>
        <dbReference type="PROSITE-ProRule" id="PRU00464"/>
    </source>
</evidence>
<feature type="active site" description="Tele-AMP-histidine intermediate" evidence="2">
    <location>
        <position position="116"/>
    </location>
</feature>
<evidence type="ECO:0000313" key="7">
    <source>
        <dbReference type="Proteomes" id="UP000515472"/>
    </source>
</evidence>
<dbReference type="Pfam" id="PF01230">
    <property type="entry name" value="HIT"/>
    <property type="match status" value="1"/>
</dbReference>
<dbReference type="InterPro" id="IPR052908">
    <property type="entry name" value="AP-4-A_phosphorylase"/>
</dbReference>